<reference evidence="2 3" key="1">
    <citation type="journal article" date="2019" name="Sci. Rep.">
        <title>Orb-weaving spider Araneus ventricosus genome elucidates the spidroin gene catalogue.</title>
        <authorList>
            <person name="Kono N."/>
            <person name="Nakamura H."/>
            <person name="Ohtoshi R."/>
            <person name="Moran D.A.P."/>
            <person name="Shinohara A."/>
            <person name="Yoshida Y."/>
            <person name="Fujiwara M."/>
            <person name="Mori M."/>
            <person name="Tomita M."/>
            <person name="Arakawa K."/>
        </authorList>
    </citation>
    <scope>NUCLEOTIDE SEQUENCE [LARGE SCALE GENOMIC DNA]</scope>
</reference>
<evidence type="ECO:0000256" key="1">
    <source>
        <dbReference type="SAM" id="MobiDB-lite"/>
    </source>
</evidence>
<accession>A0A4Y2ILX1</accession>
<proteinExistence type="predicted"/>
<dbReference type="AlphaFoldDB" id="A0A4Y2ILX1"/>
<keyword evidence="3" id="KW-1185">Reference proteome</keyword>
<organism evidence="2 3">
    <name type="scientific">Araneus ventricosus</name>
    <name type="common">Orbweaver spider</name>
    <name type="synonym">Epeira ventricosa</name>
    <dbReference type="NCBI Taxonomy" id="182803"/>
    <lineage>
        <taxon>Eukaryota</taxon>
        <taxon>Metazoa</taxon>
        <taxon>Ecdysozoa</taxon>
        <taxon>Arthropoda</taxon>
        <taxon>Chelicerata</taxon>
        <taxon>Arachnida</taxon>
        <taxon>Araneae</taxon>
        <taxon>Araneomorphae</taxon>
        <taxon>Entelegynae</taxon>
        <taxon>Araneoidea</taxon>
        <taxon>Araneidae</taxon>
        <taxon>Araneus</taxon>
    </lineage>
</organism>
<feature type="region of interest" description="Disordered" evidence="1">
    <location>
        <begin position="54"/>
        <end position="77"/>
    </location>
</feature>
<name>A0A4Y2ILX1_ARAVE</name>
<sequence length="110" mass="12375">MERVLLWVTSERYRETDLGYYISNVSSSRLSPEAVTAGTRGLFWDGPRNFEPWSDDEDDTWASTPSPNFHATPAGGRLANTDDLACNGRYTQRIFSGTCDSLAPKPRPYH</sequence>
<gene>
    <name evidence="2" type="ORF">AVEN_81960_1</name>
</gene>
<comment type="caution">
    <text evidence="2">The sequence shown here is derived from an EMBL/GenBank/DDBJ whole genome shotgun (WGS) entry which is preliminary data.</text>
</comment>
<evidence type="ECO:0000313" key="3">
    <source>
        <dbReference type="Proteomes" id="UP000499080"/>
    </source>
</evidence>
<protein>
    <submittedName>
        <fullName evidence="2">Uncharacterized protein</fullName>
    </submittedName>
</protein>
<dbReference type="Proteomes" id="UP000499080">
    <property type="component" value="Unassembled WGS sequence"/>
</dbReference>
<dbReference type="EMBL" id="BGPR01002779">
    <property type="protein sequence ID" value="GBM78788.1"/>
    <property type="molecule type" value="Genomic_DNA"/>
</dbReference>
<evidence type="ECO:0000313" key="2">
    <source>
        <dbReference type="EMBL" id="GBM78788.1"/>
    </source>
</evidence>